<evidence type="ECO:0000259" key="8">
    <source>
        <dbReference type="Pfam" id="PF20684"/>
    </source>
</evidence>
<protein>
    <recommendedName>
        <fullName evidence="8">Rhodopsin domain-containing protein</fullName>
    </recommendedName>
</protein>
<feature type="compositionally biased region" description="Polar residues" evidence="6">
    <location>
        <begin position="279"/>
        <end position="291"/>
    </location>
</feature>
<dbReference type="InterPro" id="IPR052337">
    <property type="entry name" value="SAT4-like"/>
</dbReference>
<sequence length="337" mass="37849">MLVLSFELTLALNVLVTVLQVMAIGLTLFRLYYRRSIQRLWWDDYTAGFAILIDFGYMPLMWFPYAPPGSRLHSNAAVEVSYWLSNILFFIGIWSARISIALAIARVFPPGDVTRKFTIGLALFFAALTTTITVQFSVVCGRQAAIKNLSSSSSCFWNLALRVVITTANFIADSCLVATPLFKLWHVRLPRKQRRLILAGFAASALTTTATIGCSIVQFGPAKWDPARQYLRVLFRYFEIAICLIACNLLVVITYIYNRLSRHEEELTRPTEPETAETSLNRESVSHSNQVPSESALSTLVLTQITDAFVYTNTSSTHHFESSRETQPSDHSSYSSS</sequence>
<evidence type="ECO:0000256" key="4">
    <source>
        <dbReference type="ARBA" id="ARBA00023136"/>
    </source>
</evidence>
<dbReference type="PANTHER" id="PTHR33048">
    <property type="entry name" value="PTH11-LIKE INTEGRAL MEMBRANE PROTEIN (AFU_ORTHOLOGUE AFUA_5G11245)"/>
    <property type="match status" value="1"/>
</dbReference>
<keyword evidence="4 7" id="KW-0472">Membrane</keyword>
<organism evidence="9 10">
    <name type="scientific">Galerina marginata (strain CBS 339.88)</name>
    <dbReference type="NCBI Taxonomy" id="685588"/>
    <lineage>
        <taxon>Eukaryota</taxon>
        <taxon>Fungi</taxon>
        <taxon>Dikarya</taxon>
        <taxon>Basidiomycota</taxon>
        <taxon>Agaricomycotina</taxon>
        <taxon>Agaricomycetes</taxon>
        <taxon>Agaricomycetidae</taxon>
        <taxon>Agaricales</taxon>
        <taxon>Agaricineae</taxon>
        <taxon>Strophariaceae</taxon>
        <taxon>Galerina</taxon>
    </lineage>
</organism>
<keyword evidence="10" id="KW-1185">Reference proteome</keyword>
<dbReference type="EMBL" id="KL142371">
    <property type="protein sequence ID" value="KDR80814.1"/>
    <property type="molecule type" value="Genomic_DNA"/>
</dbReference>
<reference evidence="10" key="1">
    <citation type="journal article" date="2014" name="Proc. Natl. Acad. Sci. U.S.A.">
        <title>Extensive sampling of basidiomycete genomes demonstrates inadequacy of the white-rot/brown-rot paradigm for wood decay fungi.</title>
        <authorList>
            <person name="Riley R."/>
            <person name="Salamov A.A."/>
            <person name="Brown D.W."/>
            <person name="Nagy L.G."/>
            <person name="Floudas D."/>
            <person name="Held B.W."/>
            <person name="Levasseur A."/>
            <person name="Lombard V."/>
            <person name="Morin E."/>
            <person name="Otillar R."/>
            <person name="Lindquist E.A."/>
            <person name="Sun H."/>
            <person name="LaButti K.M."/>
            <person name="Schmutz J."/>
            <person name="Jabbour D."/>
            <person name="Luo H."/>
            <person name="Baker S.E."/>
            <person name="Pisabarro A.G."/>
            <person name="Walton J.D."/>
            <person name="Blanchette R.A."/>
            <person name="Henrissat B."/>
            <person name="Martin F."/>
            <person name="Cullen D."/>
            <person name="Hibbett D.S."/>
            <person name="Grigoriev I.V."/>
        </authorList>
    </citation>
    <scope>NUCLEOTIDE SEQUENCE [LARGE SCALE GENOMIC DNA]</scope>
    <source>
        <strain evidence="10">CBS 339.88</strain>
    </source>
</reference>
<feature type="transmembrane region" description="Helical" evidence="7">
    <location>
        <begin position="83"/>
        <end position="105"/>
    </location>
</feature>
<feature type="transmembrane region" description="Helical" evidence="7">
    <location>
        <begin position="12"/>
        <end position="33"/>
    </location>
</feature>
<feature type="transmembrane region" description="Helical" evidence="7">
    <location>
        <begin position="234"/>
        <end position="257"/>
    </location>
</feature>
<feature type="transmembrane region" description="Helical" evidence="7">
    <location>
        <begin position="159"/>
        <end position="184"/>
    </location>
</feature>
<evidence type="ECO:0000313" key="10">
    <source>
        <dbReference type="Proteomes" id="UP000027222"/>
    </source>
</evidence>
<keyword evidence="2 7" id="KW-0812">Transmembrane</keyword>
<dbReference type="PANTHER" id="PTHR33048:SF47">
    <property type="entry name" value="INTEGRAL MEMBRANE PROTEIN-RELATED"/>
    <property type="match status" value="1"/>
</dbReference>
<dbReference type="HOGENOM" id="CLU_052841_2_0_1"/>
<evidence type="ECO:0000256" key="2">
    <source>
        <dbReference type="ARBA" id="ARBA00022692"/>
    </source>
</evidence>
<accession>A0A067TLM5</accession>
<dbReference type="Pfam" id="PF20684">
    <property type="entry name" value="Fung_rhodopsin"/>
    <property type="match status" value="1"/>
</dbReference>
<dbReference type="InterPro" id="IPR049326">
    <property type="entry name" value="Rhodopsin_dom_fungi"/>
</dbReference>
<dbReference type="AlphaFoldDB" id="A0A067TLM5"/>
<dbReference type="OrthoDB" id="3229610at2759"/>
<evidence type="ECO:0000256" key="3">
    <source>
        <dbReference type="ARBA" id="ARBA00022989"/>
    </source>
</evidence>
<proteinExistence type="inferred from homology"/>
<keyword evidence="3 7" id="KW-1133">Transmembrane helix</keyword>
<name>A0A067TLM5_GALM3</name>
<gene>
    <name evidence="9" type="ORF">GALMADRAFT_222412</name>
</gene>
<feature type="transmembrane region" description="Helical" evidence="7">
    <location>
        <begin position="45"/>
        <end position="63"/>
    </location>
</feature>
<evidence type="ECO:0000256" key="5">
    <source>
        <dbReference type="ARBA" id="ARBA00038359"/>
    </source>
</evidence>
<dbReference type="Proteomes" id="UP000027222">
    <property type="component" value="Unassembled WGS sequence"/>
</dbReference>
<feature type="transmembrane region" description="Helical" evidence="7">
    <location>
        <begin position="117"/>
        <end position="139"/>
    </location>
</feature>
<evidence type="ECO:0000256" key="6">
    <source>
        <dbReference type="SAM" id="MobiDB-lite"/>
    </source>
</evidence>
<evidence type="ECO:0000256" key="1">
    <source>
        <dbReference type="ARBA" id="ARBA00004141"/>
    </source>
</evidence>
<feature type="domain" description="Rhodopsin" evidence="8">
    <location>
        <begin position="29"/>
        <end position="249"/>
    </location>
</feature>
<comment type="subcellular location">
    <subcellularLocation>
        <location evidence="1">Membrane</location>
        <topology evidence="1">Multi-pass membrane protein</topology>
    </subcellularLocation>
</comment>
<comment type="similarity">
    <text evidence="5">Belongs to the SAT4 family.</text>
</comment>
<dbReference type="GO" id="GO:0016020">
    <property type="term" value="C:membrane"/>
    <property type="evidence" value="ECO:0007669"/>
    <property type="project" value="UniProtKB-SubCell"/>
</dbReference>
<dbReference type="STRING" id="685588.A0A067TLM5"/>
<feature type="region of interest" description="Disordered" evidence="6">
    <location>
        <begin position="266"/>
        <end position="291"/>
    </location>
</feature>
<evidence type="ECO:0000256" key="7">
    <source>
        <dbReference type="SAM" id="Phobius"/>
    </source>
</evidence>
<evidence type="ECO:0000313" key="9">
    <source>
        <dbReference type="EMBL" id="KDR80814.1"/>
    </source>
</evidence>
<feature type="transmembrane region" description="Helical" evidence="7">
    <location>
        <begin position="196"/>
        <end position="219"/>
    </location>
</feature>